<reference evidence="2" key="1">
    <citation type="submission" date="2023-10" db="EMBL/GenBank/DDBJ databases">
        <title>Genome assembly of Pristionchus species.</title>
        <authorList>
            <person name="Yoshida K."/>
            <person name="Sommer R.J."/>
        </authorList>
    </citation>
    <scope>NUCLEOTIDE SEQUENCE</scope>
    <source>
        <strain evidence="2">RS0144</strain>
    </source>
</reference>
<protein>
    <submittedName>
        <fullName evidence="2">Uncharacterized protein</fullName>
    </submittedName>
</protein>
<feature type="non-terminal residue" evidence="2">
    <location>
        <position position="1"/>
    </location>
</feature>
<feature type="transmembrane region" description="Helical" evidence="1">
    <location>
        <begin position="172"/>
        <end position="192"/>
    </location>
</feature>
<dbReference type="Proteomes" id="UP001432027">
    <property type="component" value="Unassembled WGS sequence"/>
</dbReference>
<accession>A0AAV5SB90</accession>
<keyword evidence="1" id="KW-0472">Membrane</keyword>
<evidence type="ECO:0000313" key="2">
    <source>
        <dbReference type="EMBL" id="GMS78524.1"/>
    </source>
</evidence>
<feature type="non-terminal residue" evidence="2">
    <location>
        <position position="226"/>
    </location>
</feature>
<organism evidence="2 3">
    <name type="scientific">Pristionchus entomophagus</name>
    <dbReference type="NCBI Taxonomy" id="358040"/>
    <lineage>
        <taxon>Eukaryota</taxon>
        <taxon>Metazoa</taxon>
        <taxon>Ecdysozoa</taxon>
        <taxon>Nematoda</taxon>
        <taxon>Chromadorea</taxon>
        <taxon>Rhabditida</taxon>
        <taxon>Rhabditina</taxon>
        <taxon>Diplogasteromorpha</taxon>
        <taxon>Diplogasteroidea</taxon>
        <taxon>Neodiplogasteridae</taxon>
        <taxon>Pristionchus</taxon>
    </lineage>
</organism>
<evidence type="ECO:0000313" key="3">
    <source>
        <dbReference type="Proteomes" id="UP001432027"/>
    </source>
</evidence>
<name>A0AAV5SB90_9BILA</name>
<keyword evidence="1" id="KW-1133">Transmembrane helix</keyword>
<keyword evidence="3" id="KW-1185">Reference proteome</keyword>
<dbReference type="EMBL" id="BTSX01000001">
    <property type="protein sequence ID" value="GMS78524.1"/>
    <property type="molecule type" value="Genomic_DNA"/>
</dbReference>
<sequence length="226" mass="25089">ASILSVHQSRNGTISVCTWSRETRKLTQITISSDLVIEAVGKQLLRAEVGSMIAAGEGALLARSCDQDSSCKTLFRGTKDKWFRCVGASSERLPTLGVVELPALKAGHSTHKILPRSTGDGPEGTHVVLKSATQEESNKTKNSTEIMWGEQWNVYETMNDFVQDSEYSDTIITAQTVIVFLYLLIFTLLMFIRTVEDGGERLTFTTDERAQLHAYDFIAQPEEPKK</sequence>
<gene>
    <name evidence="2" type="ORF">PENTCL1PPCAC_699</name>
</gene>
<evidence type="ECO:0000256" key="1">
    <source>
        <dbReference type="SAM" id="Phobius"/>
    </source>
</evidence>
<comment type="caution">
    <text evidence="2">The sequence shown here is derived from an EMBL/GenBank/DDBJ whole genome shotgun (WGS) entry which is preliminary data.</text>
</comment>
<dbReference type="AlphaFoldDB" id="A0AAV5SB90"/>
<keyword evidence="1" id="KW-0812">Transmembrane</keyword>
<proteinExistence type="predicted"/>